<comment type="caution">
    <text evidence="10">The sequence shown here is derived from an EMBL/GenBank/DDBJ whole genome shotgun (WGS) entry which is preliminary data.</text>
</comment>
<dbReference type="Gene3D" id="3.80.10.10">
    <property type="entry name" value="Ribonuclease Inhibitor"/>
    <property type="match status" value="1"/>
</dbReference>
<keyword evidence="2" id="KW-0433">Leucine-rich repeat</keyword>
<dbReference type="Pfam" id="PF25019">
    <property type="entry name" value="LRR_R13L1-DRL21"/>
    <property type="match status" value="1"/>
</dbReference>
<dbReference type="SUPFAM" id="SSF52058">
    <property type="entry name" value="L domain-like"/>
    <property type="match status" value="1"/>
</dbReference>
<protein>
    <submittedName>
        <fullName evidence="10">Putative disease resistance protein RGA4</fullName>
    </submittedName>
</protein>
<dbReference type="GO" id="GO:0005524">
    <property type="term" value="F:ATP binding"/>
    <property type="evidence" value="ECO:0007669"/>
    <property type="project" value="UniProtKB-KW"/>
</dbReference>
<dbReference type="EMBL" id="LWDX02029176">
    <property type="protein sequence ID" value="OEL28735.1"/>
    <property type="molecule type" value="Genomic_DNA"/>
</dbReference>
<sequence length="900" mass="101825">MAAVAASFAGKAVATSTISYIINKAFDHLKDSKKAGEQIRDQSEALDAWLWQLRDAVEEAEDALDELEYYKLEEEVKLRANKVGGSLHKYKGKIVQQFNHTFNTGSLKRLRSAVKSLGDAVAGVERFVYVINQFDNNKLKHKREMDFRNWRETSSLPQSLVLGREEERKDIVDWLTKAENNAPGDIVNNAPIFSIVGIGGLGKTTLAQVICNDDEVKGYFDLIIWACVSHDFDVETLTRKILQDVTRQQINIVGLSSLHKELKEELSSKTFLLVLDDVWNDDRENDWEKLVRPLRYGKRGSKILLTTRMQSVADLAARAMQGKYQNLQQISKKMVCKLSGSPLAAKVLGGLLNSKKDSSTWNRILESSIYNIEQGLIHRVMDDKTPEDVGMEYLDTLTKKSFFDVKSRLLSSRDIKCRLFDEYYEERYAIHDLLHELGRSASIKECVRVERNFSEMNLKTVRHMYIEITNPTVVEQISQATKLRTLVMHFQEQDQEAQELALNKVLAMSKTLRVLSLTTNSICKLPNEFGGLVHLRYLSLIQVGQNMTHASWFPQSLYKLYHLQIMKYDDPHLAVPVKGKMDSLCNLVSLCHLQLSYLIMPMVPNIGKMTSLHELYGFFIQQRDGYTIGELKNLKSICHLDVSGLDKVRNPEEAAEVMLDQKENLFAITFSWSPPGPRYVLKVSHISSDSCDPSKAEKLLDKLQPHPNTCKLKIQGYPGSRSPCWLGSPKLINLTYLCICDCKRLQRLPPFGQLLSLQYLYISNLESVDLVDSSFFGSEEPNGLQSLKILEIEDTPICTEWVGPEGENLFPQLDTLVVRDSKELRQLPNVLISIQHVEIHNAGLQAITLSPFLRTSSSSSPKPSLSLSKLIISFCPDLSTLWQGYSIPACSGGNVHPTLC</sequence>
<dbReference type="SUPFAM" id="SSF52540">
    <property type="entry name" value="P-loop containing nucleoside triphosphate hydrolases"/>
    <property type="match status" value="1"/>
</dbReference>
<dbReference type="PANTHER" id="PTHR36766:SF64">
    <property type="entry name" value="OS12G0206100 PROTEIN"/>
    <property type="match status" value="1"/>
</dbReference>
<dbReference type="Pfam" id="PF00931">
    <property type="entry name" value="NB-ARC"/>
    <property type="match status" value="1"/>
</dbReference>
<comment type="similarity">
    <text evidence="1">Belongs to the disease resistance NB-LRR family.</text>
</comment>
<dbReference type="InterPro" id="IPR002182">
    <property type="entry name" value="NB-ARC"/>
</dbReference>
<evidence type="ECO:0000259" key="8">
    <source>
        <dbReference type="Pfam" id="PF18052"/>
    </source>
</evidence>
<dbReference type="GO" id="GO:0006952">
    <property type="term" value="P:defense response"/>
    <property type="evidence" value="ECO:0007669"/>
    <property type="project" value="UniProtKB-KW"/>
</dbReference>
<proteinExistence type="inferred from homology"/>
<accession>A0A1E5VUE1</accession>
<organism evidence="10 11">
    <name type="scientific">Dichanthelium oligosanthes</name>
    <dbReference type="NCBI Taxonomy" id="888268"/>
    <lineage>
        <taxon>Eukaryota</taxon>
        <taxon>Viridiplantae</taxon>
        <taxon>Streptophyta</taxon>
        <taxon>Embryophyta</taxon>
        <taxon>Tracheophyta</taxon>
        <taxon>Spermatophyta</taxon>
        <taxon>Magnoliopsida</taxon>
        <taxon>Liliopsida</taxon>
        <taxon>Poales</taxon>
        <taxon>Poaceae</taxon>
        <taxon>PACMAD clade</taxon>
        <taxon>Panicoideae</taxon>
        <taxon>Panicodae</taxon>
        <taxon>Paniceae</taxon>
        <taxon>Dichantheliinae</taxon>
        <taxon>Dichanthelium</taxon>
    </lineage>
</organism>
<dbReference type="AlphaFoldDB" id="A0A1E5VUE1"/>
<dbReference type="InterPro" id="IPR027417">
    <property type="entry name" value="P-loop_NTPase"/>
</dbReference>
<evidence type="ECO:0000256" key="1">
    <source>
        <dbReference type="ARBA" id="ARBA00008894"/>
    </source>
</evidence>
<dbReference type="PRINTS" id="PR00364">
    <property type="entry name" value="DISEASERSIST"/>
</dbReference>
<evidence type="ECO:0000256" key="6">
    <source>
        <dbReference type="ARBA" id="ARBA00022840"/>
    </source>
</evidence>
<gene>
    <name evidence="10" type="ORF">BAE44_0010247</name>
</gene>
<name>A0A1E5VUE1_9POAL</name>
<feature type="domain" description="NB-ARC" evidence="7">
    <location>
        <begin position="184"/>
        <end position="318"/>
    </location>
</feature>
<keyword evidence="4" id="KW-0547">Nucleotide-binding</keyword>
<dbReference type="GO" id="GO:0051707">
    <property type="term" value="P:response to other organism"/>
    <property type="evidence" value="ECO:0007669"/>
    <property type="project" value="UniProtKB-ARBA"/>
</dbReference>
<evidence type="ECO:0000256" key="4">
    <source>
        <dbReference type="ARBA" id="ARBA00022741"/>
    </source>
</evidence>
<evidence type="ECO:0000256" key="3">
    <source>
        <dbReference type="ARBA" id="ARBA00022737"/>
    </source>
</evidence>
<dbReference type="InterPro" id="IPR056789">
    <property type="entry name" value="LRR_R13L1-DRL21"/>
</dbReference>
<evidence type="ECO:0000256" key="5">
    <source>
        <dbReference type="ARBA" id="ARBA00022821"/>
    </source>
</evidence>
<keyword evidence="5" id="KW-0611">Plant defense</keyword>
<dbReference type="PANTHER" id="PTHR36766">
    <property type="entry name" value="PLANT BROAD-SPECTRUM MILDEW RESISTANCE PROTEIN RPW8"/>
    <property type="match status" value="1"/>
</dbReference>
<dbReference type="STRING" id="888268.A0A1E5VUE1"/>
<evidence type="ECO:0000259" key="7">
    <source>
        <dbReference type="Pfam" id="PF00931"/>
    </source>
</evidence>
<dbReference type="Pfam" id="PF18052">
    <property type="entry name" value="Rx_N"/>
    <property type="match status" value="1"/>
</dbReference>
<evidence type="ECO:0000259" key="9">
    <source>
        <dbReference type="Pfam" id="PF25019"/>
    </source>
</evidence>
<feature type="domain" description="R13L1/DRL21-like LRR repeat region" evidence="9">
    <location>
        <begin position="628"/>
        <end position="764"/>
    </location>
</feature>
<keyword evidence="11" id="KW-1185">Reference proteome</keyword>
<dbReference type="Proteomes" id="UP000095767">
    <property type="component" value="Unassembled WGS sequence"/>
</dbReference>
<feature type="domain" description="Disease resistance N-terminal" evidence="8">
    <location>
        <begin position="37"/>
        <end position="77"/>
    </location>
</feature>
<keyword evidence="6" id="KW-0067">ATP-binding</keyword>
<dbReference type="Gene3D" id="3.40.50.300">
    <property type="entry name" value="P-loop containing nucleotide triphosphate hydrolases"/>
    <property type="match status" value="1"/>
</dbReference>
<dbReference type="GO" id="GO:0043531">
    <property type="term" value="F:ADP binding"/>
    <property type="evidence" value="ECO:0007669"/>
    <property type="project" value="InterPro"/>
</dbReference>
<reference evidence="10 11" key="1">
    <citation type="submission" date="2016-09" db="EMBL/GenBank/DDBJ databases">
        <title>The draft genome of Dichanthelium oligosanthes: A C3 panicoid grass species.</title>
        <authorList>
            <person name="Studer A.J."/>
            <person name="Schnable J.C."/>
            <person name="Brutnell T.P."/>
        </authorList>
    </citation>
    <scope>NUCLEOTIDE SEQUENCE [LARGE SCALE GENOMIC DNA]</scope>
    <source>
        <strain evidence="11">cv. Kellogg 1175</strain>
        <tissue evidence="10">Leaf</tissue>
    </source>
</reference>
<keyword evidence="3" id="KW-0677">Repeat</keyword>
<dbReference type="FunFam" id="3.40.50.300:FF:001091">
    <property type="entry name" value="Probable disease resistance protein At1g61300"/>
    <property type="match status" value="1"/>
</dbReference>
<dbReference type="OrthoDB" id="689698at2759"/>
<evidence type="ECO:0000256" key="2">
    <source>
        <dbReference type="ARBA" id="ARBA00022614"/>
    </source>
</evidence>
<dbReference type="InterPro" id="IPR041118">
    <property type="entry name" value="Rx_N"/>
</dbReference>
<dbReference type="InterPro" id="IPR032675">
    <property type="entry name" value="LRR_dom_sf"/>
</dbReference>
<evidence type="ECO:0000313" key="10">
    <source>
        <dbReference type="EMBL" id="OEL28735.1"/>
    </source>
</evidence>
<evidence type="ECO:0000313" key="11">
    <source>
        <dbReference type="Proteomes" id="UP000095767"/>
    </source>
</evidence>